<dbReference type="KEGG" id="smo:SELMODRAFT_420321"/>
<dbReference type="InterPro" id="IPR029071">
    <property type="entry name" value="Ubiquitin-like_domsf"/>
</dbReference>
<dbReference type="InParanoid" id="D8SBM1"/>
<proteinExistence type="predicted"/>
<dbReference type="InterPro" id="IPR001611">
    <property type="entry name" value="Leu-rich_rpt"/>
</dbReference>
<reference evidence="4 5" key="1">
    <citation type="journal article" date="2011" name="Science">
        <title>The Selaginella genome identifies genetic changes associated with the evolution of vascular plants.</title>
        <authorList>
            <person name="Banks J.A."/>
            <person name="Nishiyama T."/>
            <person name="Hasebe M."/>
            <person name="Bowman J.L."/>
            <person name="Gribskov M."/>
            <person name="dePamphilis C."/>
            <person name="Albert V.A."/>
            <person name="Aono N."/>
            <person name="Aoyama T."/>
            <person name="Ambrose B.A."/>
            <person name="Ashton N.W."/>
            <person name="Axtell M.J."/>
            <person name="Barker E."/>
            <person name="Barker M.S."/>
            <person name="Bennetzen J.L."/>
            <person name="Bonawitz N.D."/>
            <person name="Chapple C."/>
            <person name="Cheng C."/>
            <person name="Correa L.G."/>
            <person name="Dacre M."/>
            <person name="DeBarry J."/>
            <person name="Dreyer I."/>
            <person name="Elias M."/>
            <person name="Engstrom E.M."/>
            <person name="Estelle M."/>
            <person name="Feng L."/>
            <person name="Finet C."/>
            <person name="Floyd S.K."/>
            <person name="Frommer W.B."/>
            <person name="Fujita T."/>
            <person name="Gramzow L."/>
            <person name="Gutensohn M."/>
            <person name="Harholt J."/>
            <person name="Hattori M."/>
            <person name="Heyl A."/>
            <person name="Hirai T."/>
            <person name="Hiwatashi Y."/>
            <person name="Ishikawa M."/>
            <person name="Iwata M."/>
            <person name="Karol K.G."/>
            <person name="Koehler B."/>
            <person name="Kolukisaoglu U."/>
            <person name="Kubo M."/>
            <person name="Kurata T."/>
            <person name="Lalonde S."/>
            <person name="Li K."/>
            <person name="Li Y."/>
            <person name="Litt A."/>
            <person name="Lyons E."/>
            <person name="Manning G."/>
            <person name="Maruyama T."/>
            <person name="Michael T.P."/>
            <person name="Mikami K."/>
            <person name="Miyazaki S."/>
            <person name="Morinaga S."/>
            <person name="Murata T."/>
            <person name="Mueller-Roeber B."/>
            <person name="Nelson D.R."/>
            <person name="Obara M."/>
            <person name="Oguri Y."/>
            <person name="Olmstead R.G."/>
            <person name="Onodera N."/>
            <person name="Petersen B.L."/>
            <person name="Pils B."/>
            <person name="Prigge M."/>
            <person name="Rensing S.A."/>
            <person name="Riano-Pachon D.M."/>
            <person name="Roberts A.W."/>
            <person name="Sato Y."/>
            <person name="Scheller H.V."/>
            <person name="Schulz B."/>
            <person name="Schulz C."/>
            <person name="Shakirov E.V."/>
            <person name="Shibagaki N."/>
            <person name="Shinohara N."/>
            <person name="Shippen D.E."/>
            <person name="Soerensen I."/>
            <person name="Sotooka R."/>
            <person name="Sugimoto N."/>
            <person name="Sugita M."/>
            <person name="Sumikawa N."/>
            <person name="Tanurdzic M."/>
            <person name="Theissen G."/>
            <person name="Ulvskov P."/>
            <person name="Wakazuki S."/>
            <person name="Weng J.K."/>
            <person name="Willats W.W."/>
            <person name="Wipf D."/>
            <person name="Wolf P.G."/>
            <person name="Yang L."/>
            <person name="Zimmer A.D."/>
            <person name="Zhu Q."/>
            <person name="Mitros T."/>
            <person name="Hellsten U."/>
            <person name="Loque D."/>
            <person name="Otillar R."/>
            <person name="Salamov A."/>
            <person name="Schmutz J."/>
            <person name="Shapiro H."/>
            <person name="Lindquist E."/>
            <person name="Lucas S."/>
            <person name="Rokhsar D."/>
            <person name="Grigoriev I.V."/>
        </authorList>
    </citation>
    <scope>NUCLEOTIDE SEQUENCE [LARGE SCALE GENOMIC DNA]</scope>
</reference>
<dbReference type="InterPro" id="IPR003591">
    <property type="entry name" value="Leu-rich_rpt_typical-subtyp"/>
</dbReference>
<accession>D8SBM1</accession>
<dbReference type="OMA" id="WGEFDER"/>
<dbReference type="SUPFAM" id="SSF52058">
    <property type="entry name" value="L domain-like"/>
    <property type="match status" value="1"/>
</dbReference>
<sequence length="346" mass="38326">MEGELRVSVRHGQQTLDISLPSSARVSDLMERLQALTNVLPRGQKLIHKGKILTPDMTLASGSKIMMMATQGTHQGSAPEMKKPSVLLKSKPAEKPATKIKPPERVEVWKSTGYVSLRDTEVLEIPATVWALGQSIIILDLTSTMLRKVPAELSCLSKLKRLSLSGNSLDDTSIHWKSLCSLQSLELLELTANCLTSLPCEIQGLSSLRLLNVSRNKLTTLPDDIGMLSRLERLNLSNNRKQINLSSNFLTLVPPSIGELRKLKSLLLANNALKEFPASILKGCGELNSLDLHGNPITIEALREIDGWEEFDARRKAKYDKQMVFQVMGPSDGFDEGADTQETRHW</sequence>
<dbReference type="InterPro" id="IPR000626">
    <property type="entry name" value="Ubiquitin-like_dom"/>
</dbReference>
<dbReference type="PANTHER" id="PTHR48051">
    <property type="match status" value="1"/>
</dbReference>
<gene>
    <name evidence="4" type="ORF">SELMODRAFT_420321</name>
</gene>
<keyword evidence="5" id="KW-1185">Reference proteome</keyword>
<evidence type="ECO:0000256" key="2">
    <source>
        <dbReference type="ARBA" id="ARBA00022737"/>
    </source>
</evidence>
<dbReference type="FunCoup" id="D8SBM1">
    <property type="interactions" value="2099"/>
</dbReference>
<name>D8SBM1_SELML</name>
<dbReference type="SMART" id="SM00213">
    <property type="entry name" value="UBQ"/>
    <property type="match status" value="1"/>
</dbReference>
<feature type="domain" description="Ubiquitin-like" evidence="3">
    <location>
        <begin position="5"/>
        <end position="61"/>
    </location>
</feature>
<dbReference type="eggNOG" id="KOG0619">
    <property type="taxonomic scope" value="Eukaryota"/>
</dbReference>
<dbReference type="STRING" id="88036.D8SBM1"/>
<dbReference type="PROSITE" id="PS51450">
    <property type="entry name" value="LRR"/>
    <property type="match status" value="1"/>
</dbReference>
<dbReference type="Gramene" id="EFJ18279">
    <property type="protein sequence ID" value="EFJ18279"/>
    <property type="gene ID" value="SELMODRAFT_420321"/>
</dbReference>
<keyword evidence="2" id="KW-0677">Repeat</keyword>
<dbReference type="GO" id="GO:0035556">
    <property type="term" value="P:intracellular signal transduction"/>
    <property type="evidence" value="ECO:0000318"/>
    <property type="project" value="GO_Central"/>
</dbReference>
<dbReference type="HOGENOM" id="CLU_000288_18_15_1"/>
<dbReference type="PANTHER" id="PTHR48051:SF1">
    <property type="entry name" value="RAS SUPPRESSOR PROTEIN 1"/>
    <property type="match status" value="1"/>
</dbReference>
<dbReference type="Proteomes" id="UP000001514">
    <property type="component" value="Unassembled WGS sequence"/>
</dbReference>
<dbReference type="InterPro" id="IPR032675">
    <property type="entry name" value="LRR_dom_sf"/>
</dbReference>
<dbReference type="InterPro" id="IPR050216">
    <property type="entry name" value="LRR_domain-containing"/>
</dbReference>
<dbReference type="SMART" id="SM00369">
    <property type="entry name" value="LRR_TYP"/>
    <property type="match status" value="4"/>
</dbReference>
<keyword evidence="1" id="KW-0433">Leucine-rich repeat</keyword>
<dbReference type="Gene3D" id="3.80.10.10">
    <property type="entry name" value="Ribonuclease Inhibitor"/>
    <property type="match status" value="2"/>
</dbReference>
<dbReference type="AlphaFoldDB" id="D8SBM1"/>
<evidence type="ECO:0000256" key="1">
    <source>
        <dbReference type="ARBA" id="ARBA00022614"/>
    </source>
</evidence>
<dbReference type="PROSITE" id="PS50053">
    <property type="entry name" value="UBIQUITIN_2"/>
    <property type="match status" value="1"/>
</dbReference>
<organism evidence="5">
    <name type="scientific">Selaginella moellendorffii</name>
    <name type="common">Spikemoss</name>
    <dbReference type="NCBI Taxonomy" id="88036"/>
    <lineage>
        <taxon>Eukaryota</taxon>
        <taxon>Viridiplantae</taxon>
        <taxon>Streptophyta</taxon>
        <taxon>Embryophyta</taxon>
        <taxon>Tracheophyta</taxon>
        <taxon>Lycopodiopsida</taxon>
        <taxon>Selaginellales</taxon>
        <taxon>Selaginellaceae</taxon>
        <taxon>Selaginella</taxon>
    </lineage>
</organism>
<dbReference type="Pfam" id="PF13855">
    <property type="entry name" value="LRR_8"/>
    <property type="match status" value="2"/>
</dbReference>
<evidence type="ECO:0000313" key="4">
    <source>
        <dbReference type="EMBL" id="EFJ18279.1"/>
    </source>
</evidence>
<evidence type="ECO:0000259" key="3">
    <source>
        <dbReference type="PROSITE" id="PS50053"/>
    </source>
</evidence>
<dbReference type="Pfam" id="PF00240">
    <property type="entry name" value="ubiquitin"/>
    <property type="match status" value="1"/>
</dbReference>
<dbReference type="Gene3D" id="3.10.20.90">
    <property type="entry name" value="Phosphatidylinositol 3-kinase Catalytic Subunit, Chain A, domain 1"/>
    <property type="match status" value="1"/>
</dbReference>
<dbReference type="EMBL" id="GL377610">
    <property type="protein sequence ID" value="EFJ18279.1"/>
    <property type="molecule type" value="Genomic_DNA"/>
</dbReference>
<protein>
    <recommendedName>
        <fullName evidence="3">Ubiquitin-like domain-containing protein</fullName>
    </recommendedName>
</protein>
<evidence type="ECO:0000313" key="5">
    <source>
        <dbReference type="Proteomes" id="UP000001514"/>
    </source>
</evidence>
<dbReference type="SUPFAM" id="SSF54236">
    <property type="entry name" value="Ubiquitin-like"/>
    <property type="match status" value="1"/>
</dbReference>